<keyword evidence="3" id="KW-1185">Reference proteome</keyword>
<dbReference type="Proteomes" id="UP000231279">
    <property type="component" value="Unassembled WGS sequence"/>
</dbReference>
<gene>
    <name evidence="2" type="ORF">CDL12_11202</name>
</gene>
<keyword evidence="1" id="KW-0472">Membrane</keyword>
<feature type="transmembrane region" description="Helical" evidence="1">
    <location>
        <begin position="6"/>
        <end position="32"/>
    </location>
</feature>
<evidence type="ECO:0000313" key="3">
    <source>
        <dbReference type="Proteomes" id="UP000231279"/>
    </source>
</evidence>
<comment type="caution">
    <text evidence="2">The sequence shown here is derived from an EMBL/GenBank/DDBJ whole genome shotgun (WGS) entry which is preliminary data.</text>
</comment>
<organism evidence="2 3">
    <name type="scientific">Handroanthus impetiginosus</name>
    <dbReference type="NCBI Taxonomy" id="429701"/>
    <lineage>
        <taxon>Eukaryota</taxon>
        <taxon>Viridiplantae</taxon>
        <taxon>Streptophyta</taxon>
        <taxon>Embryophyta</taxon>
        <taxon>Tracheophyta</taxon>
        <taxon>Spermatophyta</taxon>
        <taxon>Magnoliopsida</taxon>
        <taxon>eudicotyledons</taxon>
        <taxon>Gunneridae</taxon>
        <taxon>Pentapetalae</taxon>
        <taxon>asterids</taxon>
        <taxon>lamiids</taxon>
        <taxon>Lamiales</taxon>
        <taxon>Bignoniaceae</taxon>
        <taxon>Crescentiina</taxon>
        <taxon>Tabebuia alliance</taxon>
        <taxon>Handroanthus</taxon>
    </lineage>
</organism>
<proteinExistence type="predicted"/>
<accession>A0A2G9HF63</accession>
<evidence type="ECO:0000256" key="1">
    <source>
        <dbReference type="SAM" id="Phobius"/>
    </source>
</evidence>
<reference evidence="3" key="1">
    <citation type="journal article" date="2018" name="Gigascience">
        <title>Genome assembly of the Pink Ipe (Handroanthus impetiginosus, Bignoniaceae), a highly valued, ecologically keystone Neotropical timber forest tree.</title>
        <authorList>
            <person name="Silva-Junior O.B."/>
            <person name="Grattapaglia D."/>
            <person name="Novaes E."/>
            <person name="Collevatti R.G."/>
        </authorList>
    </citation>
    <scope>NUCLEOTIDE SEQUENCE [LARGE SCALE GENOMIC DNA]</scope>
    <source>
        <strain evidence="3">cv. UFG-1</strain>
    </source>
</reference>
<sequence length="45" mass="5136">MFMVGAILRFGSIAAWIFHTIARMGFDFLLLFVTKLTGRLEVCNK</sequence>
<name>A0A2G9HF63_9LAMI</name>
<dbReference type="EMBL" id="NKXS01001938">
    <property type="protein sequence ID" value="PIN16146.1"/>
    <property type="molecule type" value="Genomic_DNA"/>
</dbReference>
<dbReference type="AlphaFoldDB" id="A0A2G9HF63"/>
<evidence type="ECO:0000313" key="2">
    <source>
        <dbReference type="EMBL" id="PIN16146.1"/>
    </source>
</evidence>
<protein>
    <submittedName>
        <fullName evidence="2">Uncharacterized protein</fullName>
    </submittedName>
</protein>
<keyword evidence="1" id="KW-1133">Transmembrane helix</keyword>
<keyword evidence="1" id="KW-0812">Transmembrane</keyword>